<reference evidence="1" key="1">
    <citation type="submission" date="2018-11" db="EMBL/GenBank/DDBJ databases">
        <title>The sequence and de novo assembly of Larimichthys crocea genome using PacBio and Hi-C technologies.</title>
        <authorList>
            <person name="Xu P."/>
            <person name="Chen B."/>
            <person name="Zhou Z."/>
            <person name="Ke Q."/>
            <person name="Wu Y."/>
            <person name="Bai H."/>
            <person name="Pu F."/>
        </authorList>
    </citation>
    <scope>NUCLEOTIDE SEQUENCE</scope>
    <source>
        <tissue evidence="1">Muscle</tissue>
    </source>
</reference>
<proteinExistence type="predicted"/>
<gene>
    <name evidence="1" type="ORF">E3U43_017223</name>
</gene>
<accession>A0ACD3QYP9</accession>
<evidence type="ECO:0000313" key="2">
    <source>
        <dbReference type="Proteomes" id="UP000793456"/>
    </source>
</evidence>
<dbReference type="EMBL" id="CM011685">
    <property type="protein sequence ID" value="TMS12265.1"/>
    <property type="molecule type" value="Genomic_DNA"/>
</dbReference>
<name>A0ACD3QYP9_LARCR</name>
<comment type="caution">
    <text evidence="1">The sequence shown here is derived from an EMBL/GenBank/DDBJ whole genome shotgun (WGS) entry which is preliminary data.</text>
</comment>
<dbReference type="Proteomes" id="UP000793456">
    <property type="component" value="Chromosome XII"/>
</dbReference>
<evidence type="ECO:0000313" key="1">
    <source>
        <dbReference type="EMBL" id="TMS12265.1"/>
    </source>
</evidence>
<protein>
    <submittedName>
        <fullName evidence="1">Uncharacterized protein</fullName>
    </submittedName>
</protein>
<organism evidence="1 2">
    <name type="scientific">Larimichthys crocea</name>
    <name type="common">Large yellow croaker</name>
    <name type="synonym">Pseudosciaena crocea</name>
    <dbReference type="NCBI Taxonomy" id="215358"/>
    <lineage>
        <taxon>Eukaryota</taxon>
        <taxon>Metazoa</taxon>
        <taxon>Chordata</taxon>
        <taxon>Craniata</taxon>
        <taxon>Vertebrata</taxon>
        <taxon>Euteleostomi</taxon>
        <taxon>Actinopterygii</taxon>
        <taxon>Neopterygii</taxon>
        <taxon>Teleostei</taxon>
        <taxon>Neoteleostei</taxon>
        <taxon>Acanthomorphata</taxon>
        <taxon>Eupercaria</taxon>
        <taxon>Sciaenidae</taxon>
        <taxon>Larimichthys</taxon>
    </lineage>
</organism>
<sequence>MTGRQADIRAVKDMKPGDEVLISYIDLLYPTDDRNNRLRESYYFTCECQECKSRSMDKAKLKVRKQSDPFEPEVINNMVRYARKTIREFRAHKNIKNIL</sequence>
<keyword evidence="2" id="KW-1185">Reference proteome</keyword>